<dbReference type="Proteomes" id="UP000316621">
    <property type="component" value="Chromosome 8"/>
</dbReference>
<keyword evidence="2" id="KW-0479">Metal-binding</keyword>
<evidence type="ECO:0000313" key="8">
    <source>
        <dbReference type="Proteomes" id="UP000316621"/>
    </source>
</evidence>
<evidence type="ECO:0000256" key="4">
    <source>
        <dbReference type="ARBA" id="ARBA00023289"/>
    </source>
</evidence>
<dbReference type="PROSITE" id="PS50846">
    <property type="entry name" value="HMA_2"/>
    <property type="match status" value="1"/>
</dbReference>
<evidence type="ECO:0000313" key="7">
    <source>
        <dbReference type="EMBL" id="RZC72456.1"/>
    </source>
</evidence>
<dbReference type="InterPro" id="IPR006121">
    <property type="entry name" value="HMA_dom"/>
</dbReference>
<evidence type="ECO:0000256" key="2">
    <source>
        <dbReference type="ARBA" id="ARBA00022723"/>
    </source>
</evidence>
<feature type="domain" description="HMA" evidence="6">
    <location>
        <begin position="2"/>
        <end position="69"/>
    </location>
</feature>
<dbReference type="PANTHER" id="PTHR45811:SF49">
    <property type="entry name" value="OS04G0667600 PROTEIN"/>
    <property type="match status" value="1"/>
</dbReference>
<evidence type="ECO:0000259" key="6">
    <source>
        <dbReference type="PROSITE" id="PS50846"/>
    </source>
</evidence>
<dbReference type="Pfam" id="PF00403">
    <property type="entry name" value="HMA"/>
    <property type="match status" value="1"/>
</dbReference>
<keyword evidence="4" id="KW-0636">Prenylation</keyword>
<keyword evidence="1" id="KW-0488">Methylation</keyword>
<gene>
    <name evidence="7" type="ORF">C5167_047932</name>
</gene>
<evidence type="ECO:0000256" key="1">
    <source>
        <dbReference type="ARBA" id="ARBA00022481"/>
    </source>
</evidence>
<accession>A0A4Y7KHW3</accession>
<reference evidence="7 8" key="1">
    <citation type="journal article" date="2018" name="Science">
        <title>The opium poppy genome and morphinan production.</title>
        <authorList>
            <person name="Guo L."/>
            <person name="Winzer T."/>
            <person name="Yang X."/>
            <person name="Li Y."/>
            <person name="Ning Z."/>
            <person name="He Z."/>
            <person name="Teodor R."/>
            <person name="Lu Y."/>
            <person name="Bowser T.A."/>
            <person name="Graham I.A."/>
            <person name="Ye K."/>
        </authorList>
    </citation>
    <scope>NUCLEOTIDE SEQUENCE [LARGE SCALE GENOMIC DNA]</scope>
    <source>
        <strain evidence="8">cv. HN1</strain>
        <tissue evidence="7">Leaves</tissue>
    </source>
</reference>
<dbReference type="SUPFAM" id="SSF55008">
    <property type="entry name" value="HMA, heavy metal-associated domain"/>
    <property type="match status" value="1"/>
</dbReference>
<dbReference type="Gramene" id="RZC72456">
    <property type="protein sequence ID" value="RZC72456"/>
    <property type="gene ID" value="C5167_047932"/>
</dbReference>
<dbReference type="EMBL" id="CM010722">
    <property type="protein sequence ID" value="RZC72456.1"/>
    <property type="molecule type" value="Genomic_DNA"/>
</dbReference>
<protein>
    <recommendedName>
        <fullName evidence="6">HMA domain-containing protein</fullName>
    </recommendedName>
</protein>
<dbReference type="OMA" id="MKLGKLC"/>
<keyword evidence="8" id="KW-1185">Reference proteome</keyword>
<organism evidence="7 8">
    <name type="scientific">Papaver somniferum</name>
    <name type="common">Opium poppy</name>
    <dbReference type="NCBI Taxonomy" id="3469"/>
    <lineage>
        <taxon>Eukaryota</taxon>
        <taxon>Viridiplantae</taxon>
        <taxon>Streptophyta</taxon>
        <taxon>Embryophyta</taxon>
        <taxon>Tracheophyta</taxon>
        <taxon>Spermatophyta</taxon>
        <taxon>Magnoliopsida</taxon>
        <taxon>Ranunculales</taxon>
        <taxon>Papaveraceae</taxon>
        <taxon>Papaveroideae</taxon>
        <taxon>Papaver</taxon>
    </lineage>
</organism>
<evidence type="ECO:0000256" key="3">
    <source>
        <dbReference type="ARBA" id="ARBA00023288"/>
    </source>
</evidence>
<name>A0A4Y7KHW3_PAPSO</name>
<evidence type="ECO:0000256" key="5">
    <source>
        <dbReference type="ARBA" id="ARBA00024045"/>
    </source>
</evidence>
<dbReference type="GO" id="GO:0046872">
    <property type="term" value="F:metal ion binding"/>
    <property type="evidence" value="ECO:0007669"/>
    <property type="project" value="UniProtKB-KW"/>
</dbReference>
<proteinExistence type="inferred from homology"/>
<dbReference type="AlphaFoldDB" id="A0A4Y7KHW3"/>
<dbReference type="InterPro" id="IPR036163">
    <property type="entry name" value="HMA_dom_sf"/>
</dbReference>
<comment type="similarity">
    <text evidence="5">Belongs to the HIPP family.</text>
</comment>
<dbReference type="Gene3D" id="3.30.70.100">
    <property type="match status" value="1"/>
</dbReference>
<dbReference type="OrthoDB" id="1923658at2759"/>
<sequence length="121" mass="13628">MMQKIIVSLDLHDDRCKQKAMKSVSGISGVDSVSIDMKEKKLTVIGDVDAILIVSKLRRHCHTTIVSIGSAKEPEKKKEEPKKEAISPIVDLAYAYRGYNPHMNTHYYHSVEENRNACVIC</sequence>
<dbReference type="PANTHER" id="PTHR45811">
    <property type="entry name" value="COPPER TRANSPORT PROTEIN FAMILY-RELATED"/>
    <property type="match status" value="1"/>
</dbReference>
<dbReference type="InterPro" id="IPR051863">
    <property type="entry name" value="HIPP"/>
</dbReference>
<keyword evidence="3" id="KW-0449">Lipoprotein</keyword>